<dbReference type="Pfam" id="PF00392">
    <property type="entry name" value="GntR"/>
    <property type="match status" value="1"/>
</dbReference>
<dbReference type="Pfam" id="PF07729">
    <property type="entry name" value="FCD"/>
    <property type="match status" value="1"/>
</dbReference>
<proteinExistence type="predicted"/>
<dbReference type="SUPFAM" id="SSF48008">
    <property type="entry name" value="GntR ligand-binding domain-like"/>
    <property type="match status" value="1"/>
</dbReference>
<keyword evidence="2 5" id="KW-0238">DNA-binding</keyword>
<protein>
    <submittedName>
        <fullName evidence="5">DNA-binding transcriptional regulator, GntR family</fullName>
    </submittedName>
</protein>
<evidence type="ECO:0000259" key="4">
    <source>
        <dbReference type="PROSITE" id="PS50949"/>
    </source>
</evidence>
<evidence type="ECO:0000256" key="3">
    <source>
        <dbReference type="ARBA" id="ARBA00023163"/>
    </source>
</evidence>
<dbReference type="SMART" id="SM00345">
    <property type="entry name" value="HTH_GNTR"/>
    <property type="match status" value="1"/>
</dbReference>
<dbReference type="GO" id="GO:0003677">
    <property type="term" value="F:DNA binding"/>
    <property type="evidence" value="ECO:0007669"/>
    <property type="project" value="UniProtKB-KW"/>
</dbReference>
<keyword evidence="6" id="KW-1185">Reference proteome</keyword>
<dbReference type="EMBL" id="LT630003">
    <property type="protein sequence ID" value="SET52608.1"/>
    <property type="molecule type" value="Genomic_DNA"/>
</dbReference>
<dbReference type="Gene3D" id="1.10.10.10">
    <property type="entry name" value="Winged helix-like DNA-binding domain superfamily/Winged helix DNA-binding domain"/>
    <property type="match status" value="1"/>
</dbReference>
<dbReference type="PRINTS" id="PR00035">
    <property type="entry name" value="HTHGNTR"/>
</dbReference>
<dbReference type="PANTHER" id="PTHR43537">
    <property type="entry name" value="TRANSCRIPTIONAL REGULATOR, GNTR FAMILY"/>
    <property type="match status" value="1"/>
</dbReference>
<dbReference type="InterPro" id="IPR011711">
    <property type="entry name" value="GntR_C"/>
</dbReference>
<dbReference type="InterPro" id="IPR036388">
    <property type="entry name" value="WH-like_DNA-bd_sf"/>
</dbReference>
<dbReference type="InterPro" id="IPR000524">
    <property type="entry name" value="Tscrpt_reg_HTH_GntR"/>
</dbReference>
<reference evidence="5 6" key="1">
    <citation type="submission" date="2016-10" db="EMBL/GenBank/DDBJ databases">
        <authorList>
            <person name="Varghese N."/>
            <person name="Submissions S."/>
        </authorList>
    </citation>
    <scope>NUCLEOTIDE SEQUENCE [LARGE SCALE GENOMIC DNA]</scope>
    <source>
        <strain evidence="5 6">ATCC 19403</strain>
    </source>
</reference>
<gene>
    <name evidence="5" type="ORF">SAMN02745906_0202</name>
</gene>
<evidence type="ECO:0000256" key="2">
    <source>
        <dbReference type="ARBA" id="ARBA00023125"/>
    </source>
</evidence>
<dbReference type="CDD" id="cd07377">
    <property type="entry name" value="WHTH_GntR"/>
    <property type="match status" value="1"/>
</dbReference>
<dbReference type="Proteomes" id="UP000198970">
    <property type="component" value="Chromosome I"/>
</dbReference>
<dbReference type="InterPro" id="IPR036390">
    <property type="entry name" value="WH_DNA-bd_sf"/>
</dbReference>
<feature type="domain" description="HTH gntR-type" evidence="4">
    <location>
        <begin position="7"/>
        <end position="74"/>
    </location>
</feature>
<name>A0ABY1C1F6_9FIRM</name>
<evidence type="ECO:0000313" key="5">
    <source>
        <dbReference type="EMBL" id="SET52608.1"/>
    </source>
</evidence>
<sequence length="240" mass="27592">MAIDKKGNLSQFAADYVRQEILQGRFKHKEKIVEQELAEKLGMSRGPVREALKILMHEGFVEYEANKGCTVTLLSPKEAYEIFFLRGSLEKIALELCDGHLLKDCIFLMEEALEGMICEDELGDMPRLVSCDELFHKQILKSGQMERLIKLWESMSPMNGAMFLTARNSRNNSAMNELLKEKYVVNGPTSTYEIHKELLEVIKMGDLEKSKQALDNHYQATGERIYRIGMKLENKELFFS</sequence>
<dbReference type="RefSeq" id="WP_100041292.1">
    <property type="nucleotide sequence ID" value="NZ_LT630003.1"/>
</dbReference>
<dbReference type="InterPro" id="IPR008920">
    <property type="entry name" value="TF_FadR/GntR_C"/>
</dbReference>
<dbReference type="PROSITE" id="PS50949">
    <property type="entry name" value="HTH_GNTR"/>
    <property type="match status" value="1"/>
</dbReference>
<keyword evidence="3" id="KW-0804">Transcription</keyword>
<keyword evidence="1" id="KW-0805">Transcription regulation</keyword>
<organism evidence="5 6">
    <name type="scientific">Lacrimispora sphenoides JCM 1415</name>
    <dbReference type="NCBI Taxonomy" id="1297793"/>
    <lineage>
        <taxon>Bacteria</taxon>
        <taxon>Bacillati</taxon>
        <taxon>Bacillota</taxon>
        <taxon>Clostridia</taxon>
        <taxon>Lachnospirales</taxon>
        <taxon>Lachnospiraceae</taxon>
        <taxon>Lacrimispora</taxon>
    </lineage>
</organism>
<evidence type="ECO:0000256" key="1">
    <source>
        <dbReference type="ARBA" id="ARBA00023015"/>
    </source>
</evidence>
<dbReference type="PANTHER" id="PTHR43537:SF24">
    <property type="entry name" value="GLUCONATE OPERON TRANSCRIPTIONAL REPRESSOR"/>
    <property type="match status" value="1"/>
</dbReference>
<accession>A0ABY1C1F6</accession>
<dbReference type="SUPFAM" id="SSF46785">
    <property type="entry name" value="Winged helix' DNA-binding domain"/>
    <property type="match status" value="1"/>
</dbReference>
<dbReference type="Gene3D" id="1.20.120.530">
    <property type="entry name" value="GntR ligand-binding domain-like"/>
    <property type="match status" value="1"/>
</dbReference>
<evidence type="ECO:0000313" key="6">
    <source>
        <dbReference type="Proteomes" id="UP000198970"/>
    </source>
</evidence>